<dbReference type="Proteomes" id="UP000019443">
    <property type="component" value="Plasmid pLPU83c"/>
</dbReference>
<dbReference type="HOGENOM" id="CLU_1676464_0_0_5"/>
<geneLocation type="plasmid" evidence="1 2">
    <name>pLPU83c</name>
</geneLocation>
<sequence>MSPGAFQPIAADDVANFVAEAASARPLSGSFDIAGPQQKPMSDFLSHYLAAAGDARKVVADPTAKYFGAAVDDESLVPLGPAKLDQLDFDTWFAKRGCRLPNWPPPGTPRGNLVRQGPGGFRGYHSKGDGIEGGPALDLHSTHRAAGTPRPLLFRQV</sequence>
<proteinExistence type="predicted"/>
<evidence type="ECO:0000313" key="1">
    <source>
        <dbReference type="EMBL" id="CDM61026.1"/>
    </source>
</evidence>
<dbReference type="KEGG" id="rhl:LPU83_pLPU83c_0464"/>
<keyword evidence="1" id="KW-0614">Plasmid</keyword>
<evidence type="ECO:0000313" key="2">
    <source>
        <dbReference type="Proteomes" id="UP000019443"/>
    </source>
</evidence>
<keyword evidence="2" id="KW-1185">Reference proteome</keyword>
<dbReference type="EMBL" id="HG916854">
    <property type="protein sequence ID" value="CDM61026.1"/>
    <property type="molecule type" value="Genomic_DNA"/>
</dbReference>
<reference evidence="1" key="1">
    <citation type="submission" date="2013-11" db="EMBL/GenBank/DDBJ databases">
        <title>Draft genome sequence of the broad-host-range Rhizobium sp. LPU83 strain, a member of the low-genetic diversity Oregon-like Rhizobium sp. group.</title>
        <authorList>
            <person name="Wibberg D."/>
            <person name="Puehler A."/>
            <person name="Schlueter A."/>
        </authorList>
    </citation>
    <scope>NUCLEOTIDE SEQUENCE [LARGE SCALE GENOMIC DNA]</scope>
    <source>
        <strain evidence="1">LPU83</strain>
        <plasmid evidence="1">pLPU83c</plasmid>
    </source>
</reference>
<gene>
    <name evidence="1" type="ORF">LPU83_pLPU83c_0464</name>
</gene>
<accession>W6S3X0</accession>
<organism evidence="1 2">
    <name type="scientific">Rhizobium favelukesii</name>
    <dbReference type="NCBI Taxonomy" id="348824"/>
    <lineage>
        <taxon>Bacteria</taxon>
        <taxon>Pseudomonadati</taxon>
        <taxon>Pseudomonadota</taxon>
        <taxon>Alphaproteobacteria</taxon>
        <taxon>Hyphomicrobiales</taxon>
        <taxon>Rhizobiaceae</taxon>
        <taxon>Rhizobium/Agrobacterium group</taxon>
        <taxon>Rhizobium</taxon>
    </lineage>
</organism>
<dbReference type="PATRIC" id="fig|348824.6.peg.5198"/>
<protein>
    <submittedName>
        <fullName evidence="1">NmrA family protein</fullName>
    </submittedName>
</protein>
<name>W6S3X0_9HYPH</name>
<dbReference type="AlphaFoldDB" id="W6S3X0"/>